<comment type="caution">
    <text evidence="5">The sequence shown here is derived from an EMBL/GenBank/DDBJ whole genome shotgun (WGS) entry which is preliminary data.</text>
</comment>
<sequence>MGYGTTYAVTPEAFPNGLASTCTKEQAIEWLKDEAENCAERIKSALVNANVTLTQNELDACISFAYNCGTGALLASTFWKNVISGVRDTATIVANLQTWSKANGVTSTGLLKRRNSEAALFLNADYTVNI</sequence>
<dbReference type="PANTHER" id="PTHR38107">
    <property type="match status" value="1"/>
</dbReference>
<dbReference type="InterPro" id="IPR002196">
    <property type="entry name" value="Glyco_hydro_24"/>
</dbReference>
<dbReference type="Gene3D" id="1.10.530.40">
    <property type="match status" value="1"/>
</dbReference>
<organism evidence="5 6">
    <name type="scientific">Clostridium beijerinckii</name>
    <name type="common">Clostridium MP</name>
    <dbReference type="NCBI Taxonomy" id="1520"/>
    <lineage>
        <taxon>Bacteria</taxon>
        <taxon>Bacillati</taxon>
        <taxon>Bacillota</taxon>
        <taxon>Clostridia</taxon>
        <taxon>Eubacteriales</taxon>
        <taxon>Clostridiaceae</taxon>
        <taxon>Clostridium</taxon>
    </lineage>
</organism>
<reference evidence="5" key="1">
    <citation type="submission" date="2020-04" db="EMBL/GenBank/DDBJ databases">
        <authorList>
            <person name="Brown S."/>
        </authorList>
    </citation>
    <scope>NUCLEOTIDE SEQUENCE</scope>
    <source>
        <strain evidence="5">DJ015</strain>
    </source>
</reference>
<dbReference type="GO" id="GO:0009253">
    <property type="term" value="P:peptidoglycan catabolic process"/>
    <property type="evidence" value="ECO:0007669"/>
    <property type="project" value="InterPro"/>
</dbReference>
<dbReference type="EMBL" id="JABAGV010000327">
    <property type="protein sequence ID" value="MBC2478265.1"/>
    <property type="molecule type" value="Genomic_DNA"/>
</dbReference>
<gene>
    <name evidence="5" type="ORF">HGI39_27060</name>
</gene>
<evidence type="ECO:0000256" key="2">
    <source>
        <dbReference type="ARBA" id="ARBA00022638"/>
    </source>
</evidence>
<dbReference type="InterPro" id="IPR033907">
    <property type="entry name" value="Endolysin_autolysin"/>
</dbReference>
<evidence type="ECO:0000256" key="4">
    <source>
        <dbReference type="RuleBase" id="RU003788"/>
    </source>
</evidence>
<keyword evidence="4" id="KW-0378">Hydrolase</keyword>
<name>A0AAW3WHD8_CLOBE</name>
<keyword evidence="3" id="KW-1035">Host cytoplasm</keyword>
<accession>A0AAW3WHD8</accession>
<dbReference type="AlphaFoldDB" id="A0AAW3WHD8"/>
<evidence type="ECO:0000313" key="5">
    <source>
        <dbReference type="EMBL" id="MBC2478265.1"/>
    </source>
</evidence>
<comment type="catalytic activity">
    <reaction evidence="4">
        <text>Hydrolysis of (1-&gt;4)-beta-linkages between N-acetylmuramic acid and N-acetyl-D-glucosamine residues in a peptidoglycan and between N-acetyl-D-glucosamine residues in chitodextrins.</text>
        <dbReference type="EC" id="3.2.1.17"/>
    </reaction>
</comment>
<keyword evidence="1 4" id="KW-0929">Antimicrobial</keyword>
<reference evidence="5" key="2">
    <citation type="journal article" date="2022" name="Nat. Biotechnol.">
        <title>Carbon-negative production of acetone and isopropanol by gas fermentation at industrial pilot scale.</title>
        <authorList>
            <person name="Liew F.E."/>
            <person name="Nogle R."/>
            <person name="Abdalla T."/>
            <person name="Rasor B.J."/>
            <person name="Canter C."/>
            <person name="Jensen R.O."/>
            <person name="Wang L."/>
            <person name="Strutz J."/>
            <person name="Chirania P."/>
            <person name="De Tissera S."/>
            <person name="Mueller A.P."/>
            <person name="Ruan Z."/>
            <person name="Gao A."/>
            <person name="Tran L."/>
            <person name="Engle N.L."/>
            <person name="Bromley J.C."/>
            <person name="Daniell J."/>
            <person name="Conrado R."/>
            <person name="Tschaplinski T.J."/>
            <person name="Giannone R.J."/>
            <person name="Hettich R.L."/>
            <person name="Karim A.S."/>
            <person name="Simpson S.D."/>
            <person name="Brown S.D."/>
            <person name="Leang C."/>
            <person name="Jewett M.C."/>
            <person name="Kopke M."/>
        </authorList>
    </citation>
    <scope>NUCLEOTIDE SEQUENCE</scope>
    <source>
        <strain evidence="5">DJ015</strain>
    </source>
</reference>
<protein>
    <recommendedName>
        <fullName evidence="4">Lysozyme</fullName>
        <ecNumber evidence="4">3.2.1.17</ecNumber>
    </recommendedName>
</protein>
<dbReference type="InterPro" id="IPR023347">
    <property type="entry name" value="Lysozyme_dom_sf"/>
</dbReference>
<dbReference type="EC" id="3.2.1.17" evidence="4"/>
<keyword evidence="2 4" id="KW-0081">Bacteriolytic enzyme</keyword>
<dbReference type="CDD" id="cd00737">
    <property type="entry name" value="lyz_endolysin_autolysin"/>
    <property type="match status" value="1"/>
</dbReference>
<evidence type="ECO:0000313" key="6">
    <source>
        <dbReference type="Proteomes" id="UP001194098"/>
    </source>
</evidence>
<evidence type="ECO:0000256" key="3">
    <source>
        <dbReference type="ARBA" id="ARBA00023200"/>
    </source>
</evidence>
<dbReference type="PANTHER" id="PTHR38107:SF3">
    <property type="entry name" value="LYSOZYME RRRD-RELATED"/>
    <property type="match status" value="1"/>
</dbReference>
<dbReference type="GO" id="GO:0042742">
    <property type="term" value="P:defense response to bacterium"/>
    <property type="evidence" value="ECO:0007669"/>
    <property type="project" value="UniProtKB-KW"/>
</dbReference>
<dbReference type="GO" id="GO:0003796">
    <property type="term" value="F:lysozyme activity"/>
    <property type="evidence" value="ECO:0007669"/>
    <property type="project" value="UniProtKB-EC"/>
</dbReference>
<dbReference type="GO" id="GO:0031640">
    <property type="term" value="P:killing of cells of another organism"/>
    <property type="evidence" value="ECO:0007669"/>
    <property type="project" value="UniProtKB-KW"/>
</dbReference>
<dbReference type="RefSeq" id="WP_081603993.1">
    <property type="nucleotide sequence ID" value="NZ_JABAGV010000327.1"/>
</dbReference>
<comment type="similarity">
    <text evidence="4">Belongs to the glycosyl hydrolase 24 family.</text>
</comment>
<proteinExistence type="inferred from homology"/>
<dbReference type="SUPFAM" id="SSF53955">
    <property type="entry name" value="Lysozyme-like"/>
    <property type="match status" value="1"/>
</dbReference>
<evidence type="ECO:0000256" key="1">
    <source>
        <dbReference type="ARBA" id="ARBA00022529"/>
    </source>
</evidence>
<dbReference type="InterPro" id="IPR023346">
    <property type="entry name" value="Lysozyme-like_dom_sf"/>
</dbReference>
<dbReference type="Pfam" id="PF00959">
    <property type="entry name" value="Phage_lysozyme"/>
    <property type="match status" value="1"/>
</dbReference>
<dbReference type="InterPro" id="IPR051018">
    <property type="entry name" value="Bacteriophage_GH24"/>
</dbReference>
<dbReference type="GO" id="GO:0016998">
    <property type="term" value="P:cell wall macromolecule catabolic process"/>
    <property type="evidence" value="ECO:0007669"/>
    <property type="project" value="InterPro"/>
</dbReference>
<dbReference type="Proteomes" id="UP001194098">
    <property type="component" value="Unassembled WGS sequence"/>
</dbReference>
<keyword evidence="4" id="KW-0326">Glycosidase</keyword>